<dbReference type="PRINTS" id="PR00413">
    <property type="entry name" value="HADHALOGNASE"/>
</dbReference>
<organism evidence="1 2">
    <name type="scientific">Fundidesulfovibrio magnetotacticus</name>
    <dbReference type="NCBI Taxonomy" id="2730080"/>
    <lineage>
        <taxon>Bacteria</taxon>
        <taxon>Pseudomonadati</taxon>
        <taxon>Thermodesulfobacteriota</taxon>
        <taxon>Desulfovibrionia</taxon>
        <taxon>Desulfovibrionales</taxon>
        <taxon>Desulfovibrionaceae</taxon>
        <taxon>Fundidesulfovibrio</taxon>
    </lineage>
</organism>
<dbReference type="AlphaFoldDB" id="A0A6V8LPZ0"/>
<dbReference type="EC" id="3.1.3.10" evidence="1"/>
<dbReference type="InterPro" id="IPR006439">
    <property type="entry name" value="HAD-SF_hydro_IA"/>
</dbReference>
<dbReference type="Gene3D" id="3.40.50.1000">
    <property type="entry name" value="HAD superfamily/HAD-like"/>
    <property type="match status" value="1"/>
</dbReference>
<keyword evidence="1" id="KW-0378">Hydrolase</keyword>
<dbReference type="PANTHER" id="PTHR43611:SF3">
    <property type="entry name" value="FLAVIN MONONUCLEOTIDE HYDROLASE 1, CHLOROPLATIC"/>
    <property type="match status" value="1"/>
</dbReference>
<reference evidence="1 2" key="2">
    <citation type="submission" date="2020-05" db="EMBL/GenBank/DDBJ databases">
        <title>Draft genome sequence of Desulfovibrio sp. strainFSS-1.</title>
        <authorList>
            <person name="Shimoshige H."/>
            <person name="Kobayashi H."/>
            <person name="Maekawa T."/>
        </authorList>
    </citation>
    <scope>NUCLEOTIDE SEQUENCE [LARGE SCALE GENOMIC DNA]</scope>
    <source>
        <strain evidence="1 2">SIID29052-01</strain>
    </source>
</reference>
<dbReference type="SFLD" id="SFLDG01129">
    <property type="entry name" value="C1.5:_HAD__Beta-PGM__Phosphata"/>
    <property type="match status" value="1"/>
</dbReference>
<sequence>MGECRIRWLLLDYGGVVAEEGFALGLRALARELERDEAHLWREGLRAVWDSGYVTGRAGEADFWRLFKERSGLDGDEARWREDILSRFVVRPRMLELADRFRAQGRTAAVLSDQTDWLERLDAAQGFSRHFDAVFNSWRHGMTKQEPAYFLLALERLGAEPGRTLFVDDNPGNVERARALGMGAILYVDQPGFERELAAYCPGLLD</sequence>
<accession>A0A6V8LPZ0</accession>
<proteinExistence type="predicted"/>
<dbReference type="NCBIfam" id="TIGR01509">
    <property type="entry name" value="HAD-SF-IA-v3"/>
    <property type="match status" value="1"/>
</dbReference>
<dbReference type="GO" id="GO:0008877">
    <property type="term" value="F:glucose-1-phosphatase activity"/>
    <property type="evidence" value="ECO:0007669"/>
    <property type="project" value="UniProtKB-EC"/>
</dbReference>
<protein>
    <submittedName>
        <fullName evidence="1">Alpha-D-glucose 1-phosphate phosphatase YihX</fullName>
        <ecNumber evidence="1">3.1.3.10</ecNumber>
    </submittedName>
</protein>
<dbReference type="EMBL" id="BLTE01000001">
    <property type="protein sequence ID" value="GFK92621.1"/>
    <property type="molecule type" value="Genomic_DNA"/>
</dbReference>
<comment type="caution">
    <text evidence="1">The sequence shown here is derived from an EMBL/GenBank/DDBJ whole genome shotgun (WGS) entry which is preliminary data.</text>
</comment>
<evidence type="ECO:0000313" key="1">
    <source>
        <dbReference type="EMBL" id="GFK92621.1"/>
    </source>
</evidence>
<dbReference type="CDD" id="cd02603">
    <property type="entry name" value="HAD_sEH-N_like"/>
    <property type="match status" value="1"/>
</dbReference>
<dbReference type="PANTHER" id="PTHR43611">
    <property type="entry name" value="ALPHA-D-GLUCOSE 1-PHOSPHATE PHOSPHATASE"/>
    <property type="match status" value="1"/>
</dbReference>
<dbReference type="Proteomes" id="UP000494245">
    <property type="component" value="Unassembled WGS sequence"/>
</dbReference>
<dbReference type="Pfam" id="PF00702">
    <property type="entry name" value="Hydrolase"/>
    <property type="match status" value="1"/>
</dbReference>
<name>A0A6V8LPZ0_9BACT</name>
<dbReference type="SFLD" id="SFLDS00003">
    <property type="entry name" value="Haloacid_Dehalogenase"/>
    <property type="match status" value="1"/>
</dbReference>
<dbReference type="InterPro" id="IPR036412">
    <property type="entry name" value="HAD-like_sf"/>
</dbReference>
<dbReference type="SUPFAM" id="SSF56784">
    <property type="entry name" value="HAD-like"/>
    <property type="match status" value="1"/>
</dbReference>
<evidence type="ECO:0000313" key="2">
    <source>
        <dbReference type="Proteomes" id="UP000494245"/>
    </source>
</evidence>
<keyword evidence="2" id="KW-1185">Reference proteome</keyword>
<reference evidence="1 2" key="1">
    <citation type="submission" date="2020-04" db="EMBL/GenBank/DDBJ databases">
        <authorList>
            <consortium name="Desulfovibrio sp. FSS-1 genome sequencing consortium"/>
            <person name="Shimoshige H."/>
            <person name="Kobayashi H."/>
            <person name="Maekawa T."/>
        </authorList>
    </citation>
    <scope>NUCLEOTIDE SEQUENCE [LARGE SCALE GENOMIC DNA]</scope>
    <source>
        <strain evidence="1 2">SIID29052-01</strain>
    </source>
</reference>
<dbReference type="RefSeq" id="WP_173080848.1">
    <property type="nucleotide sequence ID" value="NZ_BLTE01000001.1"/>
</dbReference>
<gene>
    <name evidence="1" type="primary">yihX</name>
    <name evidence="1" type="ORF">NNJEOMEG_00446</name>
</gene>
<dbReference type="InterPro" id="IPR023214">
    <property type="entry name" value="HAD_sf"/>
</dbReference>